<dbReference type="STRING" id="105785.A0A2J7QR27"/>
<reference evidence="2 3" key="1">
    <citation type="submission" date="2017-12" db="EMBL/GenBank/DDBJ databases">
        <title>Hemimetabolous genomes reveal molecular basis of termite eusociality.</title>
        <authorList>
            <person name="Harrison M.C."/>
            <person name="Jongepier E."/>
            <person name="Robertson H.M."/>
            <person name="Arning N."/>
            <person name="Bitard-Feildel T."/>
            <person name="Chao H."/>
            <person name="Childers C.P."/>
            <person name="Dinh H."/>
            <person name="Doddapaneni H."/>
            <person name="Dugan S."/>
            <person name="Gowin J."/>
            <person name="Greiner C."/>
            <person name="Han Y."/>
            <person name="Hu H."/>
            <person name="Hughes D.S.T."/>
            <person name="Huylmans A.-K."/>
            <person name="Kemena C."/>
            <person name="Kremer L.P.M."/>
            <person name="Lee S.L."/>
            <person name="Lopez-Ezquerra A."/>
            <person name="Mallet L."/>
            <person name="Monroy-Kuhn J.M."/>
            <person name="Moser A."/>
            <person name="Murali S.C."/>
            <person name="Muzny D.M."/>
            <person name="Otani S."/>
            <person name="Piulachs M.-D."/>
            <person name="Poelchau M."/>
            <person name="Qu J."/>
            <person name="Schaub F."/>
            <person name="Wada-Katsumata A."/>
            <person name="Worley K.C."/>
            <person name="Xie Q."/>
            <person name="Ylla G."/>
            <person name="Poulsen M."/>
            <person name="Gibbs R.A."/>
            <person name="Schal C."/>
            <person name="Richards S."/>
            <person name="Belles X."/>
            <person name="Korb J."/>
            <person name="Bornberg-Bauer E."/>
        </authorList>
    </citation>
    <scope>NUCLEOTIDE SEQUENCE [LARGE SCALE GENOMIC DNA]</scope>
    <source>
        <tissue evidence="2">Whole body</tissue>
    </source>
</reference>
<dbReference type="AlphaFoldDB" id="A0A2J7QR27"/>
<sequence>KIHKAGIPLRPIISSIGSPCYALAGFSHKILNHFAGKSDNFVRNSADFVQLLKTVNLHSQDTLVSFDVVSLFTNVPVDEVLQIIENKLHDDVTVTEQSVLQVEAIMELLEVCLRTTYFQVDDKFFQQKDGMAMGNSLSPIVSNIFMEHFEKLALDSAPYKPSLWLPYVDDTFVVWPHGPERLQTFFDHLNSLRPSICFTMETESNNAISFLDVLVIREKTALATQVYRKHTHTGQYLNFNSNHPPHVKRGLIKSLHDRASTICQDRRDLVREINNLRHDLPLNGYPKGFIDSVINSKGSSRPKKEESPLCSVYIPYVKGVSEKFKRIGNRYNIRTIFRTKHTLRNSLMKTRPKRDPQQTAQYVYSIPCECGRSYIGETGRPLAVRLREHRHNLKEGL</sequence>
<evidence type="ECO:0000313" key="3">
    <source>
        <dbReference type="Proteomes" id="UP000235965"/>
    </source>
</evidence>
<dbReference type="GO" id="GO:0071897">
    <property type="term" value="P:DNA biosynthetic process"/>
    <property type="evidence" value="ECO:0007669"/>
    <property type="project" value="UniProtKB-ARBA"/>
</dbReference>
<dbReference type="InParanoid" id="A0A2J7QR27"/>
<dbReference type="OrthoDB" id="10058657at2759"/>
<evidence type="ECO:0000313" key="2">
    <source>
        <dbReference type="EMBL" id="PNF31038.1"/>
    </source>
</evidence>
<dbReference type="PROSITE" id="PS50878">
    <property type="entry name" value="RT_POL"/>
    <property type="match status" value="1"/>
</dbReference>
<dbReference type="EMBL" id="NEVH01012003">
    <property type="protein sequence ID" value="PNF31038.1"/>
    <property type="molecule type" value="Genomic_DNA"/>
</dbReference>
<dbReference type="Proteomes" id="UP000235965">
    <property type="component" value="Unassembled WGS sequence"/>
</dbReference>
<keyword evidence="3" id="KW-1185">Reference proteome</keyword>
<dbReference type="PANTHER" id="PTHR21301">
    <property type="entry name" value="REVERSE TRANSCRIPTASE"/>
    <property type="match status" value="1"/>
</dbReference>
<organism evidence="2 3">
    <name type="scientific">Cryptotermes secundus</name>
    <dbReference type="NCBI Taxonomy" id="105785"/>
    <lineage>
        <taxon>Eukaryota</taxon>
        <taxon>Metazoa</taxon>
        <taxon>Ecdysozoa</taxon>
        <taxon>Arthropoda</taxon>
        <taxon>Hexapoda</taxon>
        <taxon>Insecta</taxon>
        <taxon>Pterygota</taxon>
        <taxon>Neoptera</taxon>
        <taxon>Polyneoptera</taxon>
        <taxon>Dictyoptera</taxon>
        <taxon>Blattodea</taxon>
        <taxon>Blattoidea</taxon>
        <taxon>Termitoidae</taxon>
        <taxon>Kalotermitidae</taxon>
        <taxon>Cryptotermitinae</taxon>
        <taxon>Cryptotermes</taxon>
    </lineage>
</organism>
<feature type="domain" description="Reverse transcriptase" evidence="1">
    <location>
        <begin position="1"/>
        <end position="237"/>
    </location>
</feature>
<dbReference type="CDD" id="cd00304">
    <property type="entry name" value="RT_like"/>
    <property type="match status" value="1"/>
</dbReference>
<dbReference type="PANTHER" id="PTHR21301:SF11">
    <property type="entry name" value="GIY-YIG DOMAIN-CONTAINING PROTEIN"/>
    <property type="match status" value="1"/>
</dbReference>
<comment type="caution">
    <text evidence="2">The sequence shown here is derived from an EMBL/GenBank/DDBJ whole genome shotgun (WGS) entry which is preliminary data.</text>
</comment>
<dbReference type="SUPFAM" id="SSF56672">
    <property type="entry name" value="DNA/RNA polymerases"/>
    <property type="match status" value="1"/>
</dbReference>
<accession>A0A2J7QR27</accession>
<feature type="non-terminal residue" evidence="2">
    <location>
        <position position="397"/>
    </location>
</feature>
<dbReference type="InterPro" id="IPR058912">
    <property type="entry name" value="HTH_animal"/>
</dbReference>
<dbReference type="Pfam" id="PF00078">
    <property type="entry name" value="RVT_1"/>
    <property type="match status" value="1"/>
</dbReference>
<evidence type="ECO:0000259" key="1">
    <source>
        <dbReference type="PROSITE" id="PS50878"/>
    </source>
</evidence>
<dbReference type="InterPro" id="IPR000477">
    <property type="entry name" value="RT_dom"/>
</dbReference>
<dbReference type="Pfam" id="PF26215">
    <property type="entry name" value="HTH_animal"/>
    <property type="match status" value="1"/>
</dbReference>
<feature type="non-terminal residue" evidence="2">
    <location>
        <position position="1"/>
    </location>
</feature>
<dbReference type="InterPro" id="IPR043502">
    <property type="entry name" value="DNA/RNA_pol_sf"/>
</dbReference>
<protein>
    <recommendedName>
        <fullName evidence="1">Reverse transcriptase domain-containing protein</fullName>
    </recommendedName>
</protein>
<name>A0A2J7QR27_9NEOP</name>
<proteinExistence type="predicted"/>
<gene>
    <name evidence="2" type="ORF">B7P43_G17855</name>
</gene>